<sequence length="122" mass="13427">MVWVLVFLVLSAWSVFLCFPLSWFRWVWLFRSCWFLLGLVPGSGRKGHPGCMVSARIISGPGPRVLTHVKDRRPADIGSGAGIGSPVWPGPVRKAHERIGPFPSFDRSGCGTREGPNIIASR</sequence>
<feature type="region of interest" description="Disordered" evidence="1">
    <location>
        <begin position="99"/>
        <end position="122"/>
    </location>
</feature>
<evidence type="ECO:0000313" key="3">
    <source>
        <dbReference type="Proteomes" id="UP000003323"/>
    </source>
</evidence>
<dbReference type="HOGENOM" id="CLU_2022239_0_0_11"/>
<proteinExistence type="predicted"/>
<protein>
    <submittedName>
        <fullName evidence="2">Uncharacterized protein</fullName>
    </submittedName>
</protein>
<organism evidence="2 3">
    <name type="scientific">Bifidobacterium dentium ATCC 27679</name>
    <dbReference type="NCBI Taxonomy" id="871562"/>
    <lineage>
        <taxon>Bacteria</taxon>
        <taxon>Bacillati</taxon>
        <taxon>Actinomycetota</taxon>
        <taxon>Actinomycetes</taxon>
        <taxon>Bifidobacteriales</taxon>
        <taxon>Bifidobacteriaceae</taxon>
        <taxon>Bifidobacterium</taxon>
    </lineage>
</organism>
<evidence type="ECO:0000256" key="1">
    <source>
        <dbReference type="SAM" id="MobiDB-lite"/>
    </source>
</evidence>
<dbReference type="EMBL" id="AEEQ01000009">
    <property type="protein sequence ID" value="EFM41547.1"/>
    <property type="molecule type" value="Genomic_DNA"/>
</dbReference>
<name>E0Q732_9BIFI</name>
<evidence type="ECO:0000313" key="2">
    <source>
        <dbReference type="EMBL" id="EFM41547.1"/>
    </source>
</evidence>
<gene>
    <name evidence="2" type="ORF">HMPREF0168_0940</name>
</gene>
<accession>E0Q732</accession>
<reference evidence="2 3" key="1">
    <citation type="submission" date="2010-08" db="EMBL/GenBank/DDBJ databases">
        <authorList>
            <person name="Muzny D."/>
            <person name="Qin X."/>
            <person name="Deng J."/>
            <person name="Jiang H."/>
            <person name="Liu Y."/>
            <person name="Qu J."/>
            <person name="Song X.-Z."/>
            <person name="Zhang L."/>
            <person name="Thornton R."/>
            <person name="Coyle M."/>
            <person name="Francisco L."/>
            <person name="Jackson L."/>
            <person name="Javaid M."/>
            <person name="Korchina V."/>
            <person name="Kovar C."/>
            <person name="Mata R."/>
            <person name="Mathew T."/>
            <person name="Ngo R."/>
            <person name="Nguyen L."/>
            <person name="Nguyen N."/>
            <person name="Okwuonu G."/>
            <person name="Ongeri F."/>
            <person name="Pham C."/>
            <person name="Simmons D."/>
            <person name="Wilczek-Boney K."/>
            <person name="Hale W."/>
            <person name="Jakkamsetti A."/>
            <person name="Pham P."/>
            <person name="Ruth R."/>
            <person name="San Lucas F."/>
            <person name="Warren J."/>
            <person name="Zhang J."/>
            <person name="Zhao Z."/>
            <person name="Zhou C."/>
            <person name="Zhu D."/>
            <person name="Lee S."/>
            <person name="Bess C."/>
            <person name="Blankenburg K."/>
            <person name="Forbes L."/>
            <person name="Fu Q."/>
            <person name="Gubbala S."/>
            <person name="Hirani K."/>
            <person name="Jayaseelan J.C."/>
            <person name="Lara F."/>
            <person name="Munidasa M."/>
            <person name="Palculict T."/>
            <person name="Patil S."/>
            <person name="Pu L.-L."/>
            <person name="Saada N."/>
            <person name="Tang L."/>
            <person name="Weissenberger G."/>
            <person name="Zhu Y."/>
            <person name="Hemphill L."/>
            <person name="Shang Y."/>
            <person name="Youmans B."/>
            <person name="Ayvaz T."/>
            <person name="Ross M."/>
            <person name="Santibanez J."/>
            <person name="Aqrawi P."/>
            <person name="Gross S."/>
            <person name="Joshi V."/>
            <person name="Fowler G."/>
            <person name="Nazareth L."/>
            <person name="Reid J."/>
            <person name="Worley K."/>
            <person name="Petrosino J."/>
            <person name="Highlander S."/>
            <person name="Gibbs R."/>
        </authorList>
    </citation>
    <scope>NUCLEOTIDE SEQUENCE [LARGE SCALE GENOMIC DNA]</scope>
    <source>
        <strain evidence="2 3">ATCC 27679</strain>
    </source>
</reference>
<dbReference type="AlphaFoldDB" id="E0Q732"/>
<comment type="caution">
    <text evidence="2">The sequence shown here is derived from an EMBL/GenBank/DDBJ whole genome shotgun (WGS) entry which is preliminary data.</text>
</comment>
<dbReference type="Proteomes" id="UP000003323">
    <property type="component" value="Unassembled WGS sequence"/>
</dbReference>